<keyword evidence="2" id="KW-1185">Reference proteome</keyword>
<organism evidence="1 2">
    <name type="scientific">Racocetra persica</name>
    <dbReference type="NCBI Taxonomy" id="160502"/>
    <lineage>
        <taxon>Eukaryota</taxon>
        <taxon>Fungi</taxon>
        <taxon>Fungi incertae sedis</taxon>
        <taxon>Mucoromycota</taxon>
        <taxon>Glomeromycotina</taxon>
        <taxon>Glomeromycetes</taxon>
        <taxon>Diversisporales</taxon>
        <taxon>Gigasporaceae</taxon>
        <taxon>Racocetra</taxon>
    </lineage>
</organism>
<reference evidence="1" key="1">
    <citation type="submission" date="2021-06" db="EMBL/GenBank/DDBJ databases">
        <authorList>
            <person name="Kallberg Y."/>
            <person name="Tangrot J."/>
            <person name="Rosling A."/>
        </authorList>
    </citation>
    <scope>NUCLEOTIDE SEQUENCE</scope>
    <source>
        <strain evidence="1">MA461A</strain>
    </source>
</reference>
<dbReference type="EMBL" id="CAJVQC010063690">
    <property type="protein sequence ID" value="CAG8803864.1"/>
    <property type="molecule type" value="Genomic_DNA"/>
</dbReference>
<comment type="caution">
    <text evidence="1">The sequence shown here is derived from an EMBL/GenBank/DDBJ whole genome shotgun (WGS) entry which is preliminary data.</text>
</comment>
<sequence length="135" mass="15733">KHTPKKKTKTSGPVDQCSNSNLTKRAINVGKLMLTEFNKKVSKLYNSNDILILENLSYSVKKHTGIYEINYNNNDKVKKKQKTELIAKTFDEQNISRNSYRDLCTTESHLPYEKWIYQECQAINKKMVQFIPISN</sequence>
<evidence type="ECO:0000313" key="1">
    <source>
        <dbReference type="EMBL" id="CAG8803864.1"/>
    </source>
</evidence>
<dbReference type="Proteomes" id="UP000789920">
    <property type="component" value="Unassembled WGS sequence"/>
</dbReference>
<name>A0ACA9RQ03_9GLOM</name>
<accession>A0ACA9RQ03</accession>
<gene>
    <name evidence="1" type="ORF">RPERSI_LOCUS21606</name>
</gene>
<feature type="non-terminal residue" evidence="1">
    <location>
        <position position="1"/>
    </location>
</feature>
<proteinExistence type="predicted"/>
<protein>
    <submittedName>
        <fullName evidence="1">13814_t:CDS:1</fullName>
    </submittedName>
</protein>
<feature type="non-terminal residue" evidence="1">
    <location>
        <position position="135"/>
    </location>
</feature>
<evidence type="ECO:0000313" key="2">
    <source>
        <dbReference type="Proteomes" id="UP000789920"/>
    </source>
</evidence>